<dbReference type="PANTHER" id="PTHR10302:SF27">
    <property type="entry name" value="SINGLE-STRANDED DNA-BINDING PROTEIN"/>
    <property type="match status" value="1"/>
</dbReference>
<reference evidence="5 6" key="1">
    <citation type="journal article" date="2016" name="Environ. Microbiol.">
        <title>Genomic resolution of a cold subsurface aquifer community provides metabolic insights for novel microbes adapted to high CO concentrations.</title>
        <authorList>
            <person name="Probst A.J."/>
            <person name="Castelle C.J."/>
            <person name="Singh A."/>
            <person name="Brown C.T."/>
            <person name="Anantharaman K."/>
            <person name="Sharon I."/>
            <person name="Hug L.A."/>
            <person name="Burstein D."/>
            <person name="Emerson J.B."/>
            <person name="Thomas B.C."/>
            <person name="Banfield J.F."/>
        </authorList>
    </citation>
    <scope>NUCLEOTIDE SEQUENCE [LARGE SCALE GENOMIC DNA]</scope>
    <source>
        <strain evidence="5">CG2_30_35_20</strain>
    </source>
</reference>
<dbReference type="CDD" id="cd04496">
    <property type="entry name" value="SSB_OBF"/>
    <property type="match status" value="1"/>
</dbReference>
<dbReference type="Gene3D" id="2.40.50.140">
    <property type="entry name" value="Nucleic acid-binding proteins"/>
    <property type="match status" value="1"/>
</dbReference>
<name>A0A1J5I5G6_9BACT</name>
<dbReference type="STRING" id="1805376.AUK05_00805"/>
<dbReference type="HAMAP" id="MF_00984">
    <property type="entry name" value="SSB"/>
    <property type="match status" value="1"/>
</dbReference>
<dbReference type="AlphaFoldDB" id="A0A1J5I5G6"/>
<evidence type="ECO:0000256" key="1">
    <source>
        <dbReference type="ARBA" id="ARBA00023125"/>
    </source>
</evidence>
<dbReference type="InterPro" id="IPR000424">
    <property type="entry name" value="Primosome_PriB/ssb"/>
</dbReference>
<evidence type="ECO:0000256" key="3">
    <source>
        <dbReference type="PIRNR" id="PIRNR002070"/>
    </source>
</evidence>
<accession>A0A1J5I5G6</accession>
<comment type="caution">
    <text evidence="2">Lacks conserved residue(s) required for the propagation of feature annotation.</text>
</comment>
<feature type="region of interest" description="Disordered" evidence="4">
    <location>
        <begin position="108"/>
        <end position="129"/>
    </location>
</feature>
<evidence type="ECO:0000313" key="6">
    <source>
        <dbReference type="Proteomes" id="UP000182344"/>
    </source>
</evidence>
<evidence type="ECO:0000313" key="5">
    <source>
        <dbReference type="EMBL" id="OIP87654.1"/>
    </source>
</evidence>
<protein>
    <recommendedName>
        <fullName evidence="2 3">Single-stranded DNA-binding protein</fullName>
        <shortName evidence="2">SSB</shortName>
    </recommendedName>
</protein>
<dbReference type="PIRSF" id="PIRSF002070">
    <property type="entry name" value="SSB"/>
    <property type="match status" value="1"/>
</dbReference>
<gene>
    <name evidence="5" type="ORF">AUK05_00805</name>
</gene>
<dbReference type="Proteomes" id="UP000182344">
    <property type="component" value="Unassembled WGS sequence"/>
</dbReference>
<feature type="compositionally biased region" description="Polar residues" evidence="4">
    <location>
        <begin position="110"/>
        <end position="124"/>
    </location>
</feature>
<dbReference type="EMBL" id="MNZO01000012">
    <property type="protein sequence ID" value="OIP87654.1"/>
    <property type="molecule type" value="Genomic_DNA"/>
</dbReference>
<dbReference type="GO" id="GO:0003697">
    <property type="term" value="F:single-stranded DNA binding"/>
    <property type="evidence" value="ECO:0007669"/>
    <property type="project" value="UniProtKB-UniRule"/>
</dbReference>
<evidence type="ECO:0000256" key="2">
    <source>
        <dbReference type="HAMAP-Rule" id="MF_00984"/>
    </source>
</evidence>
<dbReference type="Pfam" id="PF00436">
    <property type="entry name" value="SSB"/>
    <property type="match status" value="1"/>
</dbReference>
<sequence length="143" mass="15839">MAFSINLAVISGNATRDPELRYTPSGQAVCSFGVATNRSIKKNDQWENVPTFHNVVQWGKQAEFTSNNLKKGMKVTVTGRIDNRSYDAKDGTKKYISEIVADSVIFYSDRPSTQPADSPQSEPQPQAVPDVVEDIVIPDEMPF</sequence>
<dbReference type="PANTHER" id="PTHR10302">
    <property type="entry name" value="SINGLE-STRANDED DNA-BINDING PROTEIN"/>
    <property type="match status" value="1"/>
</dbReference>
<dbReference type="NCBIfam" id="TIGR00621">
    <property type="entry name" value="ssb"/>
    <property type="match status" value="1"/>
</dbReference>
<dbReference type="GO" id="GO:0006260">
    <property type="term" value="P:DNA replication"/>
    <property type="evidence" value="ECO:0007669"/>
    <property type="project" value="InterPro"/>
</dbReference>
<dbReference type="InterPro" id="IPR012340">
    <property type="entry name" value="NA-bd_OB-fold"/>
</dbReference>
<comment type="caution">
    <text evidence="5">The sequence shown here is derived from an EMBL/GenBank/DDBJ whole genome shotgun (WGS) entry which is preliminary data.</text>
</comment>
<keyword evidence="1 2" id="KW-0238">DNA-binding</keyword>
<evidence type="ECO:0000256" key="4">
    <source>
        <dbReference type="SAM" id="MobiDB-lite"/>
    </source>
</evidence>
<organism evidence="5 6">
    <name type="scientific">Candidatus Shapirobacteria bacterium CG2_30_35_20</name>
    <dbReference type="NCBI Taxonomy" id="1805376"/>
    <lineage>
        <taxon>Bacteria</taxon>
        <taxon>Candidatus Shapironibacteriota</taxon>
    </lineage>
</organism>
<dbReference type="GO" id="GO:0009295">
    <property type="term" value="C:nucleoid"/>
    <property type="evidence" value="ECO:0007669"/>
    <property type="project" value="TreeGrafter"/>
</dbReference>
<dbReference type="PROSITE" id="PS50935">
    <property type="entry name" value="SSB"/>
    <property type="match status" value="1"/>
</dbReference>
<comment type="subunit">
    <text evidence="2">Homotetramer.</text>
</comment>
<dbReference type="InterPro" id="IPR011344">
    <property type="entry name" value="ssDNA-bd"/>
</dbReference>
<dbReference type="SUPFAM" id="SSF50249">
    <property type="entry name" value="Nucleic acid-binding proteins"/>
    <property type="match status" value="1"/>
</dbReference>
<proteinExistence type="inferred from homology"/>